<gene>
    <name evidence="2" type="ORF">Fcan01_15655</name>
</gene>
<reference evidence="2 3" key="1">
    <citation type="submission" date="2015-12" db="EMBL/GenBank/DDBJ databases">
        <title>The genome of Folsomia candida.</title>
        <authorList>
            <person name="Faddeeva A."/>
            <person name="Derks M.F."/>
            <person name="Anvar Y."/>
            <person name="Smit S."/>
            <person name="Van Straalen N."/>
            <person name="Roelofs D."/>
        </authorList>
    </citation>
    <scope>NUCLEOTIDE SEQUENCE [LARGE SCALE GENOMIC DNA]</scope>
    <source>
        <strain evidence="2 3">VU population</strain>
        <tissue evidence="2">Whole body</tissue>
    </source>
</reference>
<evidence type="ECO:0000256" key="1">
    <source>
        <dbReference type="SAM" id="MobiDB-lite"/>
    </source>
</evidence>
<evidence type="ECO:0000313" key="2">
    <source>
        <dbReference type="EMBL" id="OXA49867.1"/>
    </source>
</evidence>
<keyword evidence="3" id="KW-1185">Reference proteome</keyword>
<proteinExistence type="predicted"/>
<feature type="compositionally biased region" description="Basic and acidic residues" evidence="1">
    <location>
        <begin position="17"/>
        <end position="44"/>
    </location>
</feature>
<evidence type="ECO:0000313" key="3">
    <source>
        <dbReference type="Proteomes" id="UP000198287"/>
    </source>
</evidence>
<dbReference type="EMBL" id="LNIX01000010">
    <property type="protein sequence ID" value="OXA49867.1"/>
    <property type="molecule type" value="Genomic_DNA"/>
</dbReference>
<protein>
    <submittedName>
        <fullName evidence="2">Uncharacterized protein</fullName>
    </submittedName>
</protein>
<organism evidence="2 3">
    <name type="scientific">Folsomia candida</name>
    <name type="common">Springtail</name>
    <dbReference type="NCBI Taxonomy" id="158441"/>
    <lineage>
        <taxon>Eukaryota</taxon>
        <taxon>Metazoa</taxon>
        <taxon>Ecdysozoa</taxon>
        <taxon>Arthropoda</taxon>
        <taxon>Hexapoda</taxon>
        <taxon>Collembola</taxon>
        <taxon>Entomobryomorpha</taxon>
        <taxon>Isotomoidea</taxon>
        <taxon>Isotomidae</taxon>
        <taxon>Proisotominae</taxon>
        <taxon>Folsomia</taxon>
    </lineage>
</organism>
<comment type="caution">
    <text evidence="2">The sequence shown here is derived from an EMBL/GenBank/DDBJ whole genome shotgun (WGS) entry which is preliminary data.</text>
</comment>
<dbReference type="AlphaFoldDB" id="A0A226DYR3"/>
<dbReference type="Proteomes" id="UP000198287">
    <property type="component" value="Unassembled WGS sequence"/>
</dbReference>
<accession>A0A226DYR3</accession>
<sequence length="306" mass="34142">MFPFTRQDLGTTKSIKNRTEEVEDSKKYHQVESHSLRGKLDRNRSKTKNHSSCGPKNASVHIESHSLSKSRGTYGTCQKPGQVFPDAGAPGSCVLYVKCKWQKDDGGWQVDKFSCSNLQVYSLLDEKCVDTDADEFEDGHCDIVTCDDDVVPVTKSDEKVSLCALGKDTKKEWALREGQCSKDMLFNSEDTHGEKGPNCLVPKSVSKFNKGDRWVYDPLIFGCQVAPWVRDITCIGHSECIVACPAPNCEVDGDKQCIVFDGADNHDFSVELTFFNDYFNSLSSCLWWNNHFKSLPVSANGSLHDA</sequence>
<feature type="region of interest" description="Disordered" evidence="1">
    <location>
        <begin position="1"/>
        <end position="60"/>
    </location>
</feature>
<name>A0A226DYR3_FOLCA</name>